<comment type="caution">
    <text evidence="5">The sequence shown here is derived from an EMBL/GenBank/DDBJ whole genome shotgun (WGS) entry which is preliminary data.</text>
</comment>
<dbReference type="EC" id="2.4.-.-" evidence="5"/>
<dbReference type="GO" id="GO:0016757">
    <property type="term" value="F:glycosyltransferase activity"/>
    <property type="evidence" value="ECO:0007669"/>
    <property type="project" value="UniProtKB-KW"/>
</dbReference>
<organism evidence="5 6">
    <name type="scientific">Lacinutrix gracilariae</name>
    <dbReference type="NCBI Taxonomy" id="1747198"/>
    <lineage>
        <taxon>Bacteria</taxon>
        <taxon>Pseudomonadati</taxon>
        <taxon>Bacteroidota</taxon>
        <taxon>Flavobacteriia</taxon>
        <taxon>Flavobacteriales</taxon>
        <taxon>Flavobacteriaceae</taxon>
        <taxon>Lacinutrix</taxon>
    </lineage>
</organism>
<dbReference type="RefSeq" id="WP_379904227.1">
    <property type="nucleotide sequence ID" value="NZ_JBHULM010000011.1"/>
</dbReference>
<evidence type="ECO:0000256" key="1">
    <source>
        <dbReference type="ARBA" id="ARBA00006739"/>
    </source>
</evidence>
<dbReference type="InterPro" id="IPR050834">
    <property type="entry name" value="Glycosyltransf_2"/>
</dbReference>
<evidence type="ECO:0000259" key="4">
    <source>
        <dbReference type="Pfam" id="PF00535"/>
    </source>
</evidence>
<dbReference type="Proteomes" id="UP001597467">
    <property type="component" value="Unassembled WGS sequence"/>
</dbReference>
<name>A0ABW5K584_9FLAO</name>
<dbReference type="PANTHER" id="PTHR43685">
    <property type="entry name" value="GLYCOSYLTRANSFERASE"/>
    <property type="match status" value="1"/>
</dbReference>
<dbReference type="InterPro" id="IPR001173">
    <property type="entry name" value="Glyco_trans_2-like"/>
</dbReference>
<dbReference type="SUPFAM" id="SSF53448">
    <property type="entry name" value="Nucleotide-diphospho-sugar transferases"/>
    <property type="match status" value="1"/>
</dbReference>
<proteinExistence type="inferred from homology"/>
<evidence type="ECO:0000313" key="6">
    <source>
        <dbReference type="Proteomes" id="UP001597467"/>
    </source>
</evidence>
<sequence>MNKNSDLIIVIPYFNDPVGIKTSIDSITEEINIDIIIVDDGSKTKFHEEDIKSCYTKGEIHFVYLQENLGIEHALNKGLKTAQDLKYKYIARLDCGDKCKPNKFKKQLDYLNQNPDVKLLGTWVNVVDEQGNHLHYIKHPVSYVEIKKKMYLNSMFVHPSVIFSTSIIDSVGYYPVNYKAAEDYAFFFKIIKKFKAENYPEVLLDYELNENSISSTKRKIQVQNRIKIIKKHFYFGITPIYGILRNYILLYVSREGATKIKKLLNKS</sequence>
<protein>
    <submittedName>
        <fullName evidence="5">Glycosyltransferase</fullName>
        <ecNumber evidence="5">2.4.-.-</ecNumber>
    </submittedName>
</protein>
<evidence type="ECO:0000313" key="5">
    <source>
        <dbReference type="EMBL" id="MFD2542890.1"/>
    </source>
</evidence>
<keyword evidence="2 5" id="KW-0328">Glycosyltransferase</keyword>
<evidence type="ECO:0000256" key="3">
    <source>
        <dbReference type="ARBA" id="ARBA00022679"/>
    </source>
</evidence>
<accession>A0ABW5K584</accession>
<dbReference type="InterPro" id="IPR029044">
    <property type="entry name" value="Nucleotide-diphossugar_trans"/>
</dbReference>
<feature type="domain" description="Glycosyltransferase 2-like" evidence="4">
    <location>
        <begin position="9"/>
        <end position="159"/>
    </location>
</feature>
<dbReference type="Pfam" id="PF00535">
    <property type="entry name" value="Glycos_transf_2"/>
    <property type="match status" value="1"/>
</dbReference>
<keyword evidence="6" id="KW-1185">Reference proteome</keyword>
<dbReference type="PANTHER" id="PTHR43685:SF5">
    <property type="entry name" value="GLYCOSYLTRANSFERASE EPSE-RELATED"/>
    <property type="match status" value="1"/>
</dbReference>
<evidence type="ECO:0000256" key="2">
    <source>
        <dbReference type="ARBA" id="ARBA00022676"/>
    </source>
</evidence>
<reference evidence="6" key="1">
    <citation type="journal article" date="2019" name="Int. J. Syst. Evol. Microbiol.">
        <title>The Global Catalogue of Microorganisms (GCM) 10K type strain sequencing project: providing services to taxonomists for standard genome sequencing and annotation.</title>
        <authorList>
            <consortium name="The Broad Institute Genomics Platform"/>
            <consortium name="The Broad Institute Genome Sequencing Center for Infectious Disease"/>
            <person name="Wu L."/>
            <person name="Ma J."/>
        </authorList>
    </citation>
    <scope>NUCLEOTIDE SEQUENCE [LARGE SCALE GENOMIC DNA]</scope>
    <source>
        <strain evidence="6">KCTC 42808</strain>
    </source>
</reference>
<keyword evidence="3 5" id="KW-0808">Transferase</keyword>
<gene>
    <name evidence="5" type="ORF">ACFSSB_11220</name>
</gene>
<comment type="similarity">
    <text evidence="1">Belongs to the glycosyltransferase 2 family.</text>
</comment>
<dbReference type="EMBL" id="JBHULM010000011">
    <property type="protein sequence ID" value="MFD2542890.1"/>
    <property type="molecule type" value="Genomic_DNA"/>
</dbReference>
<dbReference type="Gene3D" id="3.90.550.10">
    <property type="entry name" value="Spore Coat Polysaccharide Biosynthesis Protein SpsA, Chain A"/>
    <property type="match status" value="1"/>
</dbReference>